<protein>
    <submittedName>
        <fullName evidence="2">Glycosyltransferase family 4 protein</fullName>
    </submittedName>
</protein>
<dbReference type="Gene3D" id="3.40.50.2000">
    <property type="entry name" value="Glycogen Phosphorylase B"/>
    <property type="match status" value="1"/>
</dbReference>
<evidence type="ECO:0000256" key="1">
    <source>
        <dbReference type="SAM" id="MobiDB-lite"/>
    </source>
</evidence>
<feature type="region of interest" description="Disordered" evidence="1">
    <location>
        <begin position="1"/>
        <end position="22"/>
    </location>
</feature>
<dbReference type="EMBL" id="SZZH01000001">
    <property type="protein sequence ID" value="TKV61591.1"/>
    <property type="molecule type" value="Genomic_DNA"/>
</dbReference>
<dbReference type="Proteomes" id="UP000306985">
    <property type="component" value="Unassembled WGS sequence"/>
</dbReference>
<sequence length="357" mass="38177">MPSRTTAADSTAAGPTVGPVAPTAGLRVVTVPARHPYVETVRPDGVRPVAIDRVRGWEPDPYLEAASVPQWAGSADLVHLHFGFDHLDRAAAERWADALDTAGVPLVLTAHDLRNPHHVDPAPHADVLDALFARAAAVVTLTDGAADEIASRWGRRAQVIAHPSLVDADRTADVDTEPGLVALHLKSLRRNLIDPVELVTAAAAGAVAGGGRLRVDMHPDVVDDPRLAGLQPGPGLEIAVHDRFDDLELERYLRRAHVTVLPHRWGTHSGWLELARDLGTAVVAPSCGHYRDQWDRVHLFVNDERAGFDPASLSTAVARAASEPPPAPADRGARLAEAATIRSQHAELYARLVGAAR</sequence>
<gene>
    <name evidence="2" type="ORF">FDO65_08530</name>
</gene>
<dbReference type="SUPFAM" id="SSF53756">
    <property type="entry name" value="UDP-Glycosyltransferase/glycogen phosphorylase"/>
    <property type="match status" value="1"/>
</dbReference>
<accession>A0A4U6QMF1</accession>
<dbReference type="GO" id="GO:0016740">
    <property type="term" value="F:transferase activity"/>
    <property type="evidence" value="ECO:0007669"/>
    <property type="project" value="UniProtKB-KW"/>
</dbReference>
<dbReference type="OrthoDB" id="3287135at2"/>
<comment type="caution">
    <text evidence="2">The sequence shown here is derived from an EMBL/GenBank/DDBJ whole genome shotgun (WGS) entry which is preliminary data.</text>
</comment>
<organism evidence="2 3">
    <name type="scientific">Nakamurella flava</name>
    <dbReference type="NCBI Taxonomy" id="2576308"/>
    <lineage>
        <taxon>Bacteria</taxon>
        <taxon>Bacillati</taxon>
        <taxon>Actinomycetota</taxon>
        <taxon>Actinomycetes</taxon>
        <taxon>Nakamurellales</taxon>
        <taxon>Nakamurellaceae</taxon>
        <taxon>Nakamurella</taxon>
    </lineage>
</organism>
<reference evidence="2 3" key="1">
    <citation type="submission" date="2019-05" db="EMBL/GenBank/DDBJ databases">
        <title>Nakamurella sp. N5BH11, whole genome shotgun sequence.</title>
        <authorList>
            <person name="Tuo L."/>
        </authorList>
    </citation>
    <scope>NUCLEOTIDE SEQUENCE [LARGE SCALE GENOMIC DNA]</scope>
    <source>
        <strain evidence="2 3">N5BH11</strain>
    </source>
</reference>
<keyword evidence="3" id="KW-1185">Reference proteome</keyword>
<evidence type="ECO:0000313" key="3">
    <source>
        <dbReference type="Proteomes" id="UP000306985"/>
    </source>
</evidence>
<dbReference type="AlphaFoldDB" id="A0A4U6QMF1"/>
<keyword evidence="2" id="KW-0808">Transferase</keyword>
<evidence type="ECO:0000313" key="2">
    <source>
        <dbReference type="EMBL" id="TKV61591.1"/>
    </source>
</evidence>
<proteinExistence type="predicted"/>
<name>A0A4U6QMF1_9ACTN</name>
<dbReference type="RefSeq" id="WP_137448896.1">
    <property type="nucleotide sequence ID" value="NZ_SZZH01000001.1"/>
</dbReference>